<evidence type="ECO:0000256" key="1">
    <source>
        <dbReference type="SAM" id="Phobius"/>
    </source>
</evidence>
<comment type="caution">
    <text evidence="2">The sequence shown here is derived from an EMBL/GenBank/DDBJ whole genome shotgun (WGS) entry which is preliminary data.</text>
</comment>
<evidence type="ECO:0000313" key="2">
    <source>
        <dbReference type="EMBL" id="EKE26752.1"/>
    </source>
</evidence>
<feature type="transmembrane region" description="Helical" evidence="1">
    <location>
        <begin position="20"/>
        <end position="47"/>
    </location>
</feature>
<organism evidence="2">
    <name type="scientific">uncultured bacterium</name>
    <name type="common">gcode 4</name>
    <dbReference type="NCBI Taxonomy" id="1234023"/>
    <lineage>
        <taxon>Bacteria</taxon>
        <taxon>environmental samples</taxon>
    </lineage>
</organism>
<feature type="transmembrane region" description="Helical" evidence="1">
    <location>
        <begin position="59"/>
        <end position="83"/>
    </location>
</feature>
<gene>
    <name evidence="2" type="ORF">ACD_4C00162G0001</name>
</gene>
<keyword evidence="1" id="KW-0812">Transmembrane</keyword>
<name>K2FXX7_9BACT</name>
<reference evidence="2" key="1">
    <citation type="journal article" date="2012" name="Science">
        <title>Fermentation, hydrogen, and sulfur metabolism in multiple uncultivated bacterial phyla.</title>
        <authorList>
            <person name="Wrighton K.C."/>
            <person name="Thomas B.C."/>
            <person name="Sharon I."/>
            <person name="Miller C.S."/>
            <person name="Castelle C.J."/>
            <person name="VerBerkmoes N.C."/>
            <person name="Wilkins M.J."/>
            <person name="Hettich R.L."/>
            <person name="Lipton M.S."/>
            <person name="Williams K.H."/>
            <person name="Long P.E."/>
            <person name="Banfield J.F."/>
        </authorList>
    </citation>
    <scope>NUCLEOTIDE SEQUENCE [LARGE SCALE GENOMIC DNA]</scope>
</reference>
<proteinExistence type="predicted"/>
<sequence length="154" mass="17385">MASSIESPAIWASLPDKSSLILFISNFLFSISSVFSCNSFCLFSISSNFFSNLSSFSRIFSSIFSSLCFLCSISFFSSFHFLFSSSKSDFIFTISSNCDFFSSSRFDLILAISSSCHFLKPSCFLLTKRYTKIPEIAPQAIRDNIIFNMFLNLF</sequence>
<keyword evidence="1" id="KW-0472">Membrane</keyword>
<keyword evidence="1" id="KW-1133">Transmembrane helix</keyword>
<accession>K2FXX7</accession>
<dbReference type="AlphaFoldDB" id="K2FXX7"/>
<dbReference type="EMBL" id="AMFJ01000678">
    <property type="protein sequence ID" value="EKE26752.1"/>
    <property type="molecule type" value="Genomic_DNA"/>
</dbReference>
<protein>
    <submittedName>
        <fullName evidence="2">Uncharacterized protein</fullName>
    </submittedName>
</protein>